<dbReference type="EMBL" id="LFMY01000002">
    <property type="protein sequence ID" value="OKL62686.1"/>
    <property type="molecule type" value="Genomic_DNA"/>
</dbReference>
<evidence type="ECO:0008006" key="9">
    <source>
        <dbReference type="Google" id="ProtNLM"/>
    </source>
</evidence>
<reference evidence="7 8" key="1">
    <citation type="submission" date="2015-06" db="EMBL/GenBank/DDBJ databases">
        <title>Talaromyces atroroseus IBT 11181 draft genome.</title>
        <authorList>
            <person name="Rasmussen K.B."/>
            <person name="Rasmussen S."/>
            <person name="Petersen B."/>
            <person name="Sicheritz-Ponten T."/>
            <person name="Mortensen U.H."/>
            <person name="Thrane U."/>
        </authorList>
    </citation>
    <scope>NUCLEOTIDE SEQUENCE [LARGE SCALE GENOMIC DNA]</scope>
    <source>
        <strain evidence="7 8">IBT 11181</strain>
    </source>
</reference>
<keyword evidence="5 6" id="KW-0472">Membrane</keyword>
<dbReference type="GO" id="GO:0005789">
    <property type="term" value="C:endoplasmic reticulum membrane"/>
    <property type="evidence" value="ECO:0007669"/>
    <property type="project" value="UniProtKB-SubCell"/>
</dbReference>
<evidence type="ECO:0000256" key="4">
    <source>
        <dbReference type="ARBA" id="ARBA00022989"/>
    </source>
</evidence>
<accession>A0A1Q5Q9T2</accession>
<organism evidence="7 8">
    <name type="scientific">Talaromyces atroroseus</name>
    <dbReference type="NCBI Taxonomy" id="1441469"/>
    <lineage>
        <taxon>Eukaryota</taxon>
        <taxon>Fungi</taxon>
        <taxon>Dikarya</taxon>
        <taxon>Ascomycota</taxon>
        <taxon>Pezizomycotina</taxon>
        <taxon>Eurotiomycetes</taxon>
        <taxon>Eurotiomycetidae</taxon>
        <taxon>Eurotiales</taxon>
        <taxon>Trichocomaceae</taxon>
        <taxon>Talaromyces</taxon>
        <taxon>Talaromyces sect. Trachyspermi</taxon>
    </lineage>
</organism>
<dbReference type="STRING" id="1441469.A0A1Q5Q9T2"/>
<name>A0A1Q5Q9T2_TALAT</name>
<evidence type="ECO:0000256" key="5">
    <source>
        <dbReference type="ARBA" id="ARBA00023136"/>
    </source>
</evidence>
<gene>
    <name evidence="7" type="ORF">UA08_01402</name>
</gene>
<proteinExistence type="predicted"/>
<dbReference type="GeneID" id="31001157"/>
<evidence type="ECO:0000256" key="2">
    <source>
        <dbReference type="ARBA" id="ARBA00022692"/>
    </source>
</evidence>
<dbReference type="OrthoDB" id="202672at2759"/>
<protein>
    <recommendedName>
        <fullName evidence="9">Serine palmitoyltransferase small subunit A</fullName>
    </recommendedName>
</protein>
<dbReference type="AlphaFoldDB" id="A0A1Q5Q9T2"/>
<feature type="transmembrane region" description="Helical" evidence="6">
    <location>
        <begin position="39"/>
        <end position="60"/>
    </location>
</feature>
<evidence type="ECO:0000313" key="8">
    <source>
        <dbReference type="Proteomes" id="UP000214365"/>
    </source>
</evidence>
<keyword evidence="8" id="KW-1185">Reference proteome</keyword>
<dbReference type="Proteomes" id="UP000214365">
    <property type="component" value="Unassembled WGS sequence"/>
</dbReference>
<dbReference type="InterPro" id="IPR024512">
    <property type="entry name" value="Ser_palmitoyltrfase_ssu-like"/>
</dbReference>
<evidence type="ECO:0000256" key="1">
    <source>
        <dbReference type="ARBA" id="ARBA00004477"/>
    </source>
</evidence>
<keyword evidence="3" id="KW-0256">Endoplasmic reticulum</keyword>
<dbReference type="RefSeq" id="XP_020122807.1">
    <property type="nucleotide sequence ID" value="XM_020261062.1"/>
</dbReference>
<keyword evidence="2 6" id="KW-0812">Transmembrane</keyword>
<comment type="caution">
    <text evidence="7">The sequence shown here is derived from an EMBL/GenBank/DDBJ whole genome shotgun (WGS) entry which is preliminary data.</text>
</comment>
<comment type="subcellular location">
    <subcellularLocation>
        <location evidence="1">Endoplasmic reticulum membrane</location>
        <topology evidence="1">Multi-pass membrane protein</topology>
    </subcellularLocation>
</comment>
<evidence type="ECO:0000256" key="6">
    <source>
        <dbReference type="SAM" id="Phobius"/>
    </source>
</evidence>
<evidence type="ECO:0000256" key="3">
    <source>
        <dbReference type="ARBA" id="ARBA00022824"/>
    </source>
</evidence>
<evidence type="ECO:0000313" key="7">
    <source>
        <dbReference type="EMBL" id="OKL62686.1"/>
    </source>
</evidence>
<dbReference type="Pfam" id="PF11779">
    <property type="entry name" value="SPT_ssu-like"/>
    <property type="match status" value="1"/>
</dbReference>
<sequence length="117" mass="12901">MSSPPSVSPITSFLRWLRLKNYQYEVTFALYMLTPTEKFIFNSLVITFVSLFLMAACVYLPDHVASIYGHVHYYFTADVSMIKDYIPSASSILQGASGPATGAFNVVAASTASLEEL</sequence>
<keyword evidence="4 6" id="KW-1133">Transmembrane helix</keyword>